<sequence>MDCKSIVDNIIKPSMDDFEFGNIIQDCRSIFSRNPTFSIGFVKRKVNEIAHKLTRMTSFFPSLYSFYHTILCIEQLLSNEMK</sequence>
<accession>A0A0R0EMQ2</accession>
<feature type="domain" description="RNase H type-1" evidence="1">
    <location>
        <begin position="2"/>
        <end position="56"/>
    </location>
</feature>
<dbReference type="InterPro" id="IPR002156">
    <property type="entry name" value="RNaseH_domain"/>
</dbReference>
<reference evidence="2" key="3">
    <citation type="submission" date="2018-07" db="EMBL/GenBank/DDBJ databases">
        <title>WGS assembly of Glycine max.</title>
        <authorList>
            <person name="Schmutz J."/>
            <person name="Cannon S."/>
            <person name="Schlueter J."/>
            <person name="Ma J."/>
            <person name="Mitros T."/>
            <person name="Nelson W."/>
            <person name="Hyten D."/>
            <person name="Song Q."/>
            <person name="Thelen J."/>
            <person name="Cheng J."/>
            <person name="Xu D."/>
            <person name="Hellsten U."/>
            <person name="May G."/>
            <person name="Yu Y."/>
            <person name="Sakurai T."/>
            <person name="Umezawa T."/>
            <person name="Bhattacharyya M."/>
            <person name="Sandhu D."/>
            <person name="Valliyodan B."/>
            <person name="Lindquist E."/>
            <person name="Peto M."/>
            <person name="Grant D."/>
            <person name="Shu S."/>
            <person name="Goodstein D."/>
            <person name="Barry K."/>
            <person name="Futrell-Griggs M."/>
            <person name="Abernathy B."/>
            <person name="Du J."/>
            <person name="Tian Z."/>
            <person name="Zhu L."/>
            <person name="Gill N."/>
            <person name="Joshi T."/>
            <person name="Libault M."/>
            <person name="Sethuraman A."/>
            <person name="Zhang X."/>
            <person name="Shinozaki K."/>
            <person name="Nguyen H."/>
            <person name="Wing R."/>
            <person name="Cregan P."/>
            <person name="Specht J."/>
            <person name="Grimwood J."/>
            <person name="Rokhsar D."/>
            <person name="Stacey G."/>
            <person name="Shoemaker R."/>
            <person name="Jackson S."/>
        </authorList>
    </citation>
    <scope>NUCLEOTIDE SEQUENCE</scope>
    <source>
        <tissue evidence="2">Callus</tissue>
    </source>
</reference>
<dbReference type="AlphaFoldDB" id="A0A0R0EMQ2"/>
<dbReference type="EMBL" id="CM000853">
    <property type="protein sequence ID" value="KRG91809.1"/>
    <property type="molecule type" value="Genomic_DNA"/>
</dbReference>
<dbReference type="EnsemblPlants" id="KRG91809">
    <property type="protein sequence ID" value="KRG91809"/>
    <property type="gene ID" value="GLYMA_20G175600"/>
</dbReference>
<evidence type="ECO:0000313" key="4">
    <source>
        <dbReference type="Proteomes" id="UP000008827"/>
    </source>
</evidence>
<evidence type="ECO:0000259" key="1">
    <source>
        <dbReference type="Pfam" id="PF13456"/>
    </source>
</evidence>
<dbReference type="Proteomes" id="UP000008827">
    <property type="component" value="Chromosome 20"/>
</dbReference>
<dbReference type="OMA" id="AIIHECK"/>
<dbReference type="GO" id="GO:0004523">
    <property type="term" value="F:RNA-DNA hybrid ribonuclease activity"/>
    <property type="evidence" value="ECO:0007669"/>
    <property type="project" value="InterPro"/>
</dbReference>
<name>A0A0R0EMQ2_SOYBN</name>
<reference evidence="2 3" key="1">
    <citation type="journal article" date="2010" name="Nature">
        <title>Genome sequence of the palaeopolyploid soybean.</title>
        <authorList>
            <person name="Schmutz J."/>
            <person name="Cannon S.B."/>
            <person name="Schlueter J."/>
            <person name="Ma J."/>
            <person name="Mitros T."/>
            <person name="Nelson W."/>
            <person name="Hyten D.L."/>
            <person name="Song Q."/>
            <person name="Thelen J.J."/>
            <person name="Cheng J."/>
            <person name="Xu D."/>
            <person name="Hellsten U."/>
            <person name="May G.D."/>
            <person name="Yu Y."/>
            <person name="Sakurai T."/>
            <person name="Umezawa T."/>
            <person name="Bhattacharyya M.K."/>
            <person name="Sandhu D."/>
            <person name="Valliyodan B."/>
            <person name="Lindquist E."/>
            <person name="Peto M."/>
            <person name="Grant D."/>
            <person name="Shu S."/>
            <person name="Goodstein D."/>
            <person name="Barry K."/>
            <person name="Futrell-Griggs M."/>
            <person name="Abernathy B."/>
            <person name="Du J."/>
            <person name="Tian Z."/>
            <person name="Zhu L."/>
            <person name="Gill N."/>
            <person name="Joshi T."/>
            <person name="Libault M."/>
            <person name="Sethuraman A."/>
            <person name="Zhang X.-C."/>
            <person name="Shinozaki K."/>
            <person name="Nguyen H.T."/>
            <person name="Wing R.A."/>
            <person name="Cregan P."/>
            <person name="Specht J."/>
            <person name="Grimwood J."/>
            <person name="Rokhsar D."/>
            <person name="Stacey G."/>
            <person name="Shoemaker R.C."/>
            <person name="Jackson S.A."/>
        </authorList>
    </citation>
    <scope>NUCLEOTIDE SEQUENCE</scope>
    <source>
        <strain evidence="3">cv. Williams 82</strain>
        <tissue evidence="2">Callus</tissue>
    </source>
</reference>
<reference evidence="3" key="2">
    <citation type="submission" date="2018-02" db="UniProtKB">
        <authorList>
            <consortium name="EnsemblPlants"/>
        </authorList>
    </citation>
    <scope>IDENTIFICATION</scope>
    <source>
        <strain evidence="3">Williams 82</strain>
    </source>
</reference>
<evidence type="ECO:0000313" key="3">
    <source>
        <dbReference type="EnsemblPlants" id="KRG91809"/>
    </source>
</evidence>
<dbReference type="InParanoid" id="A0A0R0EMQ2"/>
<evidence type="ECO:0000313" key="2">
    <source>
        <dbReference type="EMBL" id="KRG91809.1"/>
    </source>
</evidence>
<keyword evidence="4" id="KW-1185">Reference proteome</keyword>
<organism evidence="2">
    <name type="scientific">Glycine max</name>
    <name type="common">Soybean</name>
    <name type="synonym">Glycine hispida</name>
    <dbReference type="NCBI Taxonomy" id="3847"/>
    <lineage>
        <taxon>Eukaryota</taxon>
        <taxon>Viridiplantae</taxon>
        <taxon>Streptophyta</taxon>
        <taxon>Embryophyta</taxon>
        <taxon>Tracheophyta</taxon>
        <taxon>Spermatophyta</taxon>
        <taxon>Magnoliopsida</taxon>
        <taxon>eudicotyledons</taxon>
        <taxon>Gunneridae</taxon>
        <taxon>Pentapetalae</taxon>
        <taxon>rosids</taxon>
        <taxon>fabids</taxon>
        <taxon>Fabales</taxon>
        <taxon>Fabaceae</taxon>
        <taxon>Papilionoideae</taxon>
        <taxon>50 kb inversion clade</taxon>
        <taxon>NPAAA clade</taxon>
        <taxon>indigoferoid/millettioid clade</taxon>
        <taxon>Phaseoleae</taxon>
        <taxon>Glycine</taxon>
        <taxon>Glycine subgen. Soja</taxon>
    </lineage>
</organism>
<proteinExistence type="predicted"/>
<dbReference type="Gramene" id="KRG91809">
    <property type="protein sequence ID" value="KRG91809"/>
    <property type="gene ID" value="GLYMA_20G175600"/>
</dbReference>
<dbReference type="Pfam" id="PF13456">
    <property type="entry name" value="RVT_3"/>
    <property type="match status" value="1"/>
</dbReference>
<dbReference type="GO" id="GO:0003676">
    <property type="term" value="F:nucleic acid binding"/>
    <property type="evidence" value="ECO:0007669"/>
    <property type="project" value="InterPro"/>
</dbReference>
<protein>
    <recommendedName>
        <fullName evidence="1">RNase H type-1 domain-containing protein</fullName>
    </recommendedName>
</protein>
<gene>
    <name evidence="2" type="ORF">GLYMA_20G175600</name>
</gene>